<dbReference type="Proteomes" id="UP001057877">
    <property type="component" value="Chromosome"/>
</dbReference>
<dbReference type="SUPFAM" id="SSF51735">
    <property type="entry name" value="NAD(P)-binding Rossmann-fold domains"/>
    <property type="match status" value="1"/>
</dbReference>
<organism evidence="6 7">
    <name type="scientific">Paenibacillus spongiae</name>
    <dbReference type="NCBI Taxonomy" id="2909671"/>
    <lineage>
        <taxon>Bacteria</taxon>
        <taxon>Bacillati</taxon>
        <taxon>Bacillota</taxon>
        <taxon>Bacilli</taxon>
        <taxon>Bacillales</taxon>
        <taxon>Paenibacillaceae</taxon>
        <taxon>Paenibacillus</taxon>
    </lineage>
</organism>
<evidence type="ECO:0000259" key="5">
    <source>
        <dbReference type="Pfam" id="PF14833"/>
    </source>
</evidence>
<dbReference type="PANTHER" id="PTHR43060:SF15">
    <property type="entry name" value="3-HYDROXYISOBUTYRATE DEHYDROGENASE-LIKE 1, MITOCHONDRIAL-RELATED"/>
    <property type="match status" value="1"/>
</dbReference>
<dbReference type="Gene3D" id="1.10.1040.10">
    <property type="entry name" value="N-(1-d-carboxylethyl)-l-norvaline Dehydrogenase, domain 2"/>
    <property type="match status" value="1"/>
</dbReference>
<keyword evidence="3" id="KW-0520">NAD</keyword>
<proteinExistence type="inferred from homology"/>
<comment type="similarity">
    <text evidence="1">Belongs to the HIBADH-related family.</text>
</comment>
<dbReference type="InterPro" id="IPR013328">
    <property type="entry name" value="6PGD_dom2"/>
</dbReference>
<dbReference type="Pfam" id="PF03446">
    <property type="entry name" value="NAD_binding_2"/>
    <property type="match status" value="1"/>
</dbReference>
<dbReference type="InterPro" id="IPR008927">
    <property type="entry name" value="6-PGluconate_DH-like_C_sf"/>
</dbReference>
<reference evidence="6" key="1">
    <citation type="submission" date="2022-01" db="EMBL/GenBank/DDBJ databases">
        <title>Paenibacillus spongiae sp. nov., isolated from marine sponge.</title>
        <authorList>
            <person name="Li Z."/>
            <person name="Zhang M."/>
        </authorList>
    </citation>
    <scope>NUCLEOTIDE SEQUENCE</scope>
    <source>
        <strain evidence="6">PHS-Z3</strain>
    </source>
</reference>
<evidence type="ECO:0000313" key="6">
    <source>
        <dbReference type="EMBL" id="UVI29658.1"/>
    </source>
</evidence>
<dbReference type="InterPro" id="IPR036291">
    <property type="entry name" value="NAD(P)-bd_dom_sf"/>
</dbReference>
<evidence type="ECO:0000256" key="1">
    <source>
        <dbReference type="ARBA" id="ARBA00009080"/>
    </source>
</evidence>
<keyword evidence="7" id="KW-1185">Reference proteome</keyword>
<name>A0ABY5SAB5_9BACL</name>
<evidence type="ECO:0000259" key="4">
    <source>
        <dbReference type="Pfam" id="PF03446"/>
    </source>
</evidence>
<dbReference type="EMBL" id="CP091430">
    <property type="protein sequence ID" value="UVI29658.1"/>
    <property type="molecule type" value="Genomic_DNA"/>
</dbReference>
<accession>A0ABY5SAB5</accession>
<dbReference type="Pfam" id="PF14833">
    <property type="entry name" value="NAD_binding_11"/>
    <property type="match status" value="1"/>
</dbReference>
<protein>
    <submittedName>
        <fullName evidence="6">NAD(P)-dependent oxidoreductase</fullName>
    </submittedName>
</protein>
<dbReference type="InterPro" id="IPR015815">
    <property type="entry name" value="HIBADH-related"/>
</dbReference>
<feature type="domain" description="6-phosphogluconate dehydrogenase NADP-binding" evidence="4">
    <location>
        <begin position="9"/>
        <end position="165"/>
    </location>
</feature>
<evidence type="ECO:0000313" key="7">
    <source>
        <dbReference type="Proteomes" id="UP001057877"/>
    </source>
</evidence>
<dbReference type="Gene3D" id="3.40.50.720">
    <property type="entry name" value="NAD(P)-binding Rossmann-like Domain"/>
    <property type="match status" value="1"/>
</dbReference>
<dbReference type="SUPFAM" id="SSF48179">
    <property type="entry name" value="6-phosphogluconate dehydrogenase C-terminal domain-like"/>
    <property type="match status" value="1"/>
</dbReference>
<dbReference type="InterPro" id="IPR006115">
    <property type="entry name" value="6PGDH_NADP-bd"/>
</dbReference>
<sequence length="295" mass="31399">MTVNREYIIGFIGTGVMGNSMAKHLMKAGYSVIVYNRTKSRAEELMALGAVWMDTAAQIASRANVIITMVGYPKDVEDVYLGQNGVLAHAQAGSYVIDMTTSTPSLARRIYAEAKEKGIYALDAPVSGGDIGAREARLAIMAGGDEDAFEAMLPVFSVIGKNIILQGGAGSGQHTKMCNQIAIASNMIGVCEAMVYAQRAGLHPETVLKSIETGAAGSWSLSNLAPRMMSGDFEPGFYVKHFIKDMRIALDAAKEMGILTPGLDLAKSLYDELADKGEADSGTQALFKLLNGELS</sequence>
<dbReference type="PANTHER" id="PTHR43060">
    <property type="entry name" value="3-HYDROXYISOBUTYRATE DEHYDROGENASE-LIKE 1, MITOCHONDRIAL-RELATED"/>
    <property type="match status" value="1"/>
</dbReference>
<evidence type="ECO:0000256" key="3">
    <source>
        <dbReference type="ARBA" id="ARBA00023027"/>
    </source>
</evidence>
<keyword evidence="2" id="KW-0560">Oxidoreductase</keyword>
<evidence type="ECO:0000256" key="2">
    <source>
        <dbReference type="ARBA" id="ARBA00023002"/>
    </source>
</evidence>
<dbReference type="PIRSF" id="PIRSF000103">
    <property type="entry name" value="HIBADH"/>
    <property type="match status" value="1"/>
</dbReference>
<feature type="domain" description="3-hydroxyisobutyrate dehydrogenase-like NAD-binding" evidence="5">
    <location>
        <begin position="170"/>
        <end position="290"/>
    </location>
</feature>
<gene>
    <name evidence="6" type="ORF">L1F29_30310</name>
</gene>
<dbReference type="RefSeq" id="WP_258385747.1">
    <property type="nucleotide sequence ID" value="NZ_CP091430.1"/>
</dbReference>
<dbReference type="InterPro" id="IPR029154">
    <property type="entry name" value="HIBADH-like_NADP-bd"/>
</dbReference>